<dbReference type="InterPro" id="IPR025654">
    <property type="entry name" value="PEX2/10"/>
</dbReference>
<evidence type="ECO:0000256" key="4">
    <source>
        <dbReference type="ARBA" id="ARBA00022448"/>
    </source>
</evidence>
<comment type="caution">
    <text evidence="21">The sequence shown here is derived from an EMBL/GenBank/DDBJ whole genome shotgun (WGS) entry which is preliminary data.</text>
</comment>
<dbReference type="InterPro" id="IPR013083">
    <property type="entry name" value="Znf_RING/FYVE/PHD"/>
</dbReference>
<feature type="region of interest" description="Disordered" evidence="19">
    <location>
        <begin position="1"/>
        <end position="22"/>
    </location>
</feature>
<keyword evidence="12" id="KW-1133">Transmembrane helix</keyword>
<evidence type="ECO:0000256" key="11">
    <source>
        <dbReference type="ARBA" id="ARBA00022927"/>
    </source>
</evidence>
<dbReference type="InterPro" id="IPR045859">
    <property type="entry name" value="RING-HC_PEX2"/>
</dbReference>
<feature type="compositionally biased region" description="Basic and acidic residues" evidence="19">
    <location>
        <begin position="393"/>
        <end position="407"/>
    </location>
</feature>
<evidence type="ECO:0000256" key="10">
    <source>
        <dbReference type="ARBA" id="ARBA00022833"/>
    </source>
</evidence>
<keyword evidence="7" id="KW-0479">Metal-binding</keyword>
<sequence>MSTASTKTTEQKPATVNNTQPENAKLVQNNVASESESAFWKNDWIRAQNTLSSIRRSLSSFPSPPLRILRVSQLDADLLDTELFAMLKEQLWQAFSLLDPYYKRYELELMAIIQFILYRFSIYETGASFGAQLQNLKYRNEKMHNGGLQSTANDAPLSKMQRMLFGLFTIGGQYVWAKVNRLVTAFSWGDLAENDPRKIFWTSLQKLEHLYYTSVLINFLVFLYDGRYRTLVERMLSMRLVYARRVMNRQISFEFLNRQLIWHTFTEFLLFLVPLINLRKLKNKITHTLIPESYIKSHTLAFLPSHICAICHENQSSYAASAGVSISSSSTKVNNPYETNCGHVYCYYCIKSKLILDGGMWRCLRCGEEVNEIRRFDNKVVEMEVEEEEERVDDTSQEKDYQSTDNE</sequence>
<dbReference type="GO" id="GO:0008270">
    <property type="term" value="F:zinc ion binding"/>
    <property type="evidence" value="ECO:0007669"/>
    <property type="project" value="UniProtKB-KW"/>
</dbReference>
<dbReference type="Pfam" id="PF04757">
    <property type="entry name" value="Pex2_Pex12"/>
    <property type="match status" value="1"/>
</dbReference>
<keyword evidence="4" id="KW-0813">Transport</keyword>
<name>A0A9N9G2C7_9GLOM</name>
<reference evidence="21" key="1">
    <citation type="submission" date="2021-06" db="EMBL/GenBank/DDBJ databases">
        <authorList>
            <person name="Kallberg Y."/>
            <person name="Tangrot J."/>
            <person name="Rosling A."/>
        </authorList>
    </citation>
    <scope>NUCLEOTIDE SEQUENCE</scope>
    <source>
        <strain evidence="21">IA702</strain>
    </source>
</reference>
<dbReference type="PROSITE" id="PS50089">
    <property type="entry name" value="ZF_RING_2"/>
    <property type="match status" value="1"/>
</dbReference>
<gene>
    <name evidence="21" type="ORF">POCULU_LOCUS6062</name>
</gene>
<evidence type="ECO:0000256" key="15">
    <source>
        <dbReference type="ARBA" id="ARBA00032511"/>
    </source>
</evidence>
<dbReference type="SUPFAM" id="SSF57850">
    <property type="entry name" value="RING/U-box"/>
    <property type="match status" value="1"/>
</dbReference>
<keyword evidence="14" id="KW-0576">Peroxisome</keyword>
<evidence type="ECO:0000256" key="14">
    <source>
        <dbReference type="ARBA" id="ARBA00023140"/>
    </source>
</evidence>
<dbReference type="GO" id="GO:0016562">
    <property type="term" value="P:protein import into peroxisome matrix, receptor recycling"/>
    <property type="evidence" value="ECO:0007669"/>
    <property type="project" value="UniProtKB-ARBA"/>
</dbReference>
<protein>
    <recommendedName>
        <fullName evidence="17">RING-type E3 ubiquitin transferase (cysteine targeting)</fullName>
        <ecNumber evidence="17">2.3.2.36</ecNumber>
    </recommendedName>
    <alternativeName>
        <fullName evidence="15">Peroxin-2</fullName>
    </alternativeName>
</protein>
<evidence type="ECO:0000256" key="13">
    <source>
        <dbReference type="ARBA" id="ARBA00023136"/>
    </source>
</evidence>
<dbReference type="PANTHER" id="PTHR48178:SF1">
    <property type="entry name" value="PEROXISOME BIOGENESIS FACTOR 2"/>
    <property type="match status" value="1"/>
</dbReference>
<dbReference type="Gene3D" id="3.30.40.10">
    <property type="entry name" value="Zinc/RING finger domain, C3HC4 (zinc finger)"/>
    <property type="match status" value="1"/>
</dbReference>
<keyword evidence="10" id="KW-0862">Zinc</keyword>
<comment type="subcellular location">
    <subcellularLocation>
        <location evidence="1">Peroxisome membrane</location>
        <topology evidence="1">Multi-pass membrane protein</topology>
    </subcellularLocation>
</comment>
<keyword evidence="5" id="KW-0808">Transferase</keyword>
<evidence type="ECO:0000313" key="22">
    <source>
        <dbReference type="Proteomes" id="UP000789572"/>
    </source>
</evidence>
<evidence type="ECO:0000256" key="9">
    <source>
        <dbReference type="ARBA" id="ARBA00022786"/>
    </source>
</evidence>
<evidence type="ECO:0000256" key="8">
    <source>
        <dbReference type="ARBA" id="ARBA00022771"/>
    </source>
</evidence>
<dbReference type="OrthoDB" id="1701437at2759"/>
<dbReference type="EC" id="2.3.2.36" evidence="17"/>
<dbReference type="InterPro" id="IPR001841">
    <property type="entry name" value="Znf_RING"/>
</dbReference>
<dbReference type="InterPro" id="IPR006845">
    <property type="entry name" value="Pex_N"/>
</dbReference>
<evidence type="ECO:0000256" key="5">
    <source>
        <dbReference type="ARBA" id="ARBA00022679"/>
    </source>
</evidence>
<evidence type="ECO:0000256" key="1">
    <source>
        <dbReference type="ARBA" id="ARBA00004585"/>
    </source>
</evidence>
<evidence type="ECO:0000256" key="6">
    <source>
        <dbReference type="ARBA" id="ARBA00022692"/>
    </source>
</evidence>
<dbReference type="PANTHER" id="PTHR48178">
    <property type="entry name" value="PEROXISOME BIOGENESIS FACTOR 2"/>
    <property type="match status" value="1"/>
</dbReference>
<evidence type="ECO:0000256" key="17">
    <source>
        <dbReference type="ARBA" id="ARBA00034523"/>
    </source>
</evidence>
<comment type="similarity">
    <text evidence="3">Belongs to the pex2/pex10/pex12 family.</text>
</comment>
<dbReference type="InterPro" id="IPR017907">
    <property type="entry name" value="Znf_RING_CS"/>
</dbReference>
<evidence type="ECO:0000256" key="16">
    <source>
        <dbReference type="ARBA" id="ARBA00034438"/>
    </source>
</evidence>
<comment type="catalytic activity">
    <reaction evidence="16">
        <text>[E2 ubiquitin-conjugating enzyme]-S-ubiquitinyl-L-cysteine + [acceptor protein]-L-cysteine = [E2 ubiquitin-conjugating enzyme]-L-cysteine + [acceptor protein]-S-ubiquitinyl-L-cysteine.</text>
        <dbReference type="EC" id="2.3.2.36"/>
    </reaction>
</comment>
<accession>A0A9N9G2C7</accession>
<evidence type="ECO:0000256" key="18">
    <source>
        <dbReference type="PROSITE-ProRule" id="PRU00175"/>
    </source>
</evidence>
<dbReference type="AlphaFoldDB" id="A0A9N9G2C7"/>
<evidence type="ECO:0000259" key="20">
    <source>
        <dbReference type="PROSITE" id="PS50089"/>
    </source>
</evidence>
<keyword evidence="22" id="KW-1185">Reference proteome</keyword>
<feature type="region of interest" description="Disordered" evidence="19">
    <location>
        <begin position="384"/>
        <end position="407"/>
    </location>
</feature>
<keyword evidence="8 18" id="KW-0863">Zinc-finger</keyword>
<keyword evidence="11" id="KW-0653">Protein transport</keyword>
<evidence type="ECO:0000256" key="19">
    <source>
        <dbReference type="SAM" id="MobiDB-lite"/>
    </source>
</evidence>
<dbReference type="SMART" id="SM00184">
    <property type="entry name" value="RING"/>
    <property type="match status" value="1"/>
</dbReference>
<evidence type="ECO:0000256" key="7">
    <source>
        <dbReference type="ARBA" id="ARBA00022723"/>
    </source>
</evidence>
<organism evidence="21 22">
    <name type="scientific">Paraglomus occultum</name>
    <dbReference type="NCBI Taxonomy" id="144539"/>
    <lineage>
        <taxon>Eukaryota</taxon>
        <taxon>Fungi</taxon>
        <taxon>Fungi incertae sedis</taxon>
        <taxon>Mucoromycota</taxon>
        <taxon>Glomeromycotina</taxon>
        <taxon>Glomeromycetes</taxon>
        <taxon>Paraglomerales</taxon>
        <taxon>Paraglomeraceae</taxon>
        <taxon>Paraglomus</taxon>
    </lineage>
</organism>
<feature type="domain" description="RING-type" evidence="20">
    <location>
        <begin position="308"/>
        <end position="366"/>
    </location>
</feature>
<evidence type="ECO:0000256" key="3">
    <source>
        <dbReference type="ARBA" id="ARBA00008704"/>
    </source>
</evidence>
<keyword evidence="9" id="KW-0833">Ubl conjugation pathway</keyword>
<proteinExistence type="inferred from homology"/>
<dbReference type="GO" id="GO:0016567">
    <property type="term" value="P:protein ubiquitination"/>
    <property type="evidence" value="ECO:0007669"/>
    <property type="project" value="UniProtKB-ARBA"/>
</dbReference>
<dbReference type="GO" id="GO:0005778">
    <property type="term" value="C:peroxisomal membrane"/>
    <property type="evidence" value="ECO:0007669"/>
    <property type="project" value="UniProtKB-SubCell"/>
</dbReference>
<dbReference type="Proteomes" id="UP000789572">
    <property type="component" value="Unassembled WGS sequence"/>
</dbReference>
<keyword evidence="13" id="KW-0472">Membrane</keyword>
<evidence type="ECO:0000256" key="12">
    <source>
        <dbReference type="ARBA" id="ARBA00022989"/>
    </source>
</evidence>
<comment type="pathway">
    <text evidence="2">Protein modification; protein ubiquitination.</text>
</comment>
<evidence type="ECO:0000256" key="2">
    <source>
        <dbReference type="ARBA" id="ARBA00004906"/>
    </source>
</evidence>
<dbReference type="CDD" id="cd16526">
    <property type="entry name" value="RING-HC_PEX2"/>
    <property type="match status" value="1"/>
</dbReference>
<keyword evidence="6" id="KW-0812">Transmembrane</keyword>
<dbReference type="EMBL" id="CAJVPJ010001042">
    <property type="protein sequence ID" value="CAG8572372.1"/>
    <property type="molecule type" value="Genomic_DNA"/>
</dbReference>
<dbReference type="PROSITE" id="PS00518">
    <property type="entry name" value="ZF_RING_1"/>
    <property type="match status" value="1"/>
</dbReference>
<dbReference type="GO" id="GO:0061630">
    <property type="term" value="F:ubiquitin protein ligase activity"/>
    <property type="evidence" value="ECO:0007669"/>
    <property type="project" value="UniProtKB-EC"/>
</dbReference>
<evidence type="ECO:0000313" key="21">
    <source>
        <dbReference type="EMBL" id="CAG8572372.1"/>
    </source>
</evidence>